<evidence type="ECO:0000256" key="1">
    <source>
        <dbReference type="SAM" id="MobiDB-lite"/>
    </source>
</evidence>
<dbReference type="EMBL" id="NJGD01000008">
    <property type="protein sequence ID" value="PJR13951.1"/>
    <property type="molecule type" value="Genomic_DNA"/>
</dbReference>
<gene>
    <name evidence="2" type="ORF">CEJ86_19610</name>
</gene>
<proteinExistence type="predicted"/>
<evidence type="ECO:0000313" key="2">
    <source>
        <dbReference type="EMBL" id="PJR13951.1"/>
    </source>
</evidence>
<name>A0A2J0Z0A5_RHIML</name>
<organism evidence="2 3">
    <name type="scientific">Rhizobium meliloti</name>
    <name type="common">Ensifer meliloti</name>
    <name type="synonym">Sinorhizobium meliloti</name>
    <dbReference type="NCBI Taxonomy" id="382"/>
    <lineage>
        <taxon>Bacteria</taxon>
        <taxon>Pseudomonadati</taxon>
        <taxon>Pseudomonadota</taxon>
        <taxon>Alphaproteobacteria</taxon>
        <taxon>Hyphomicrobiales</taxon>
        <taxon>Rhizobiaceae</taxon>
        <taxon>Sinorhizobium/Ensifer group</taxon>
        <taxon>Sinorhizobium</taxon>
    </lineage>
</organism>
<reference evidence="2 3" key="1">
    <citation type="submission" date="2017-06" db="EMBL/GenBank/DDBJ databases">
        <title>Ensifer strains isolated from leguminous trees and herbs display diverse denitrification phenotypes with some acting as strong N2O sinks.</title>
        <authorList>
            <person name="Woliy K."/>
            <person name="Mania D."/>
            <person name="Bakken L.R."/>
            <person name="Frostegard A."/>
        </authorList>
    </citation>
    <scope>NUCLEOTIDE SEQUENCE [LARGE SCALE GENOMIC DNA]</scope>
    <source>
        <strain evidence="2 3">AC50a</strain>
    </source>
</reference>
<protein>
    <submittedName>
        <fullName evidence="2">Uncharacterized protein</fullName>
    </submittedName>
</protein>
<dbReference type="Proteomes" id="UP000231987">
    <property type="component" value="Unassembled WGS sequence"/>
</dbReference>
<dbReference type="AlphaFoldDB" id="A0A2J0Z0A5"/>
<accession>A0A2J0Z0A5</accession>
<sequence>MQIKKQRQGRAQLDRVPANEQGRQLGGRDRCLAEGTSFCLLHHRARHTDWVLRRKTQFEELELCDTTAGSILDVSREIDTRIPLTRQRARKCARRTADTHRKGR</sequence>
<comment type="caution">
    <text evidence="2">The sequence shown here is derived from an EMBL/GenBank/DDBJ whole genome shotgun (WGS) entry which is preliminary data.</text>
</comment>
<evidence type="ECO:0000313" key="3">
    <source>
        <dbReference type="Proteomes" id="UP000231987"/>
    </source>
</evidence>
<feature type="region of interest" description="Disordered" evidence="1">
    <location>
        <begin position="1"/>
        <end position="24"/>
    </location>
</feature>